<sequence length="202" mass="22158">MLVIGLTGGIGSGKSSAARIFAALGAAVIDTDEIAHRLTAKGTPTLTAIIEEFGTSYQLPDGNLDRASLRKRVFSDQAAKAKLEALLHPLIKQQVIAEMKGAQGPYLVLVIPLFFETGAYFDLVNRRLVVDCDENQQIARTMSRSKLSAEEVRSIMAHQTPRAERIKQADDILSNMGNHADLEKHAQELHQHYLTLALQQQS</sequence>
<organism evidence="7 8">
    <name type="scientific">Sulfuricella denitrificans (strain DSM 22764 / NBRC 105220 / skB26)</name>
    <dbReference type="NCBI Taxonomy" id="1163617"/>
    <lineage>
        <taxon>Bacteria</taxon>
        <taxon>Pseudomonadati</taxon>
        <taxon>Pseudomonadota</taxon>
        <taxon>Betaproteobacteria</taxon>
        <taxon>Nitrosomonadales</taxon>
        <taxon>Sulfuricellaceae</taxon>
        <taxon>Sulfuricella</taxon>
    </lineage>
</organism>
<dbReference type="KEGG" id="sdr:SCD_n02468"/>
<dbReference type="NCBIfam" id="TIGR00152">
    <property type="entry name" value="dephospho-CoA kinase"/>
    <property type="match status" value="1"/>
</dbReference>
<dbReference type="Proteomes" id="UP000015559">
    <property type="component" value="Chromosome"/>
</dbReference>
<dbReference type="InterPro" id="IPR001977">
    <property type="entry name" value="Depp_CoAkinase"/>
</dbReference>
<dbReference type="STRING" id="1163617.SCD_n02468"/>
<dbReference type="CDD" id="cd02022">
    <property type="entry name" value="DPCK"/>
    <property type="match status" value="1"/>
</dbReference>
<dbReference type="PANTHER" id="PTHR10695">
    <property type="entry name" value="DEPHOSPHO-COA KINASE-RELATED"/>
    <property type="match status" value="1"/>
</dbReference>
<dbReference type="AlphaFoldDB" id="S6AAV5"/>
<dbReference type="GO" id="GO:0005524">
    <property type="term" value="F:ATP binding"/>
    <property type="evidence" value="ECO:0007669"/>
    <property type="project" value="UniProtKB-UniRule"/>
</dbReference>
<dbReference type="PROSITE" id="PS51219">
    <property type="entry name" value="DPCK"/>
    <property type="match status" value="1"/>
</dbReference>
<reference evidence="7 8" key="1">
    <citation type="journal article" date="2012" name="Appl. Environ. Microbiol.">
        <title>Draft genome sequence of a psychrotolerant sulfur-oxidizing bacterium, Sulfuricella denitrificans skB26, and proteomic insights into cold adaptation.</title>
        <authorList>
            <person name="Watanabe T."/>
            <person name="Kojima H."/>
            <person name="Fukui M."/>
        </authorList>
    </citation>
    <scope>NUCLEOTIDE SEQUENCE [LARGE SCALE GENOMIC DNA]</scope>
    <source>
        <strain evidence="8">skB26</strain>
    </source>
</reference>
<dbReference type="HOGENOM" id="CLU_057180_1_2_4"/>
<dbReference type="UniPathway" id="UPA00241">
    <property type="reaction ID" value="UER00356"/>
</dbReference>
<evidence type="ECO:0000256" key="1">
    <source>
        <dbReference type="ARBA" id="ARBA00009018"/>
    </source>
</evidence>
<dbReference type="HAMAP" id="MF_00376">
    <property type="entry name" value="Dephospho_CoA_kinase"/>
    <property type="match status" value="1"/>
</dbReference>
<dbReference type="GO" id="GO:0004140">
    <property type="term" value="F:dephospho-CoA kinase activity"/>
    <property type="evidence" value="ECO:0007669"/>
    <property type="project" value="UniProtKB-UniRule"/>
</dbReference>
<comment type="function">
    <text evidence="5">Catalyzes the phosphorylation of the 3'-hydroxyl group of dephosphocoenzyme A to form coenzyme A.</text>
</comment>
<evidence type="ECO:0000256" key="3">
    <source>
        <dbReference type="ARBA" id="ARBA00022840"/>
    </source>
</evidence>
<proteinExistence type="inferred from homology"/>
<feature type="binding site" evidence="5">
    <location>
        <begin position="11"/>
        <end position="16"/>
    </location>
    <ligand>
        <name>ATP</name>
        <dbReference type="ChEBI" id="CHEBI:30616"/>
    </ligand>
</feature>
<dbReference type="eggNOG" id="COG0237">
    <property type="taxonomic scope" value="Bacteria"/>
</dbReference>
<dbReference type="Gene3D" id="3.40.50.300">
    <property type="entry name" value="P-loop containing nucleotide triphosphate hydrolases"/>
    <property type="match status" value="1"/>
</dbReference>
<dbReference type="Pfam" id="PF01121">
    <property type="entry name" value="CoaE"/>
    <property type="match status" value="1"/>
</dbReference>
<dbReference type="InterPro" id="IPR027417">
    <property type="entry name" value="P-loop_NTPase"/>
</dbReference>
<dbReference type="OrthoDB" id="9812943at2"/>
<accession>S6AAV5</accession>
<keyword evidence="5 7" id="KW-0418">Kinase</keyword>
<dbReference type="GO" id="GO:0015937">
    <property type="term" value="P:coenzyme A biosynthetic process"/>
    <property type="evidence" value="ECO:0007669"/>
    <property type="project" value="UniProtKB-UniRule"/>
</dbReference>
<keyword evidence="3 5" id="KW-0067">ATP-binding</keyword>
<evidence type="ECO:0000256" key="5">
    <source>
        <dbReference type="HAMAP-Rule" id="MF_00376"/>
    </source>
</evidence>
<evidence type="ECO:0000256" key="2">
    <source>
        <dbReference type="ARBA" id="ARBA00022741"/>
    </source>
</evidence>
<dbReference type="RefSeq" id="WP_009205470.1">
    <property type="nucleotide sequence ID" value="NC_022357.1"/>
</dbReference>
<keyword evidence="5" id="KW-0963">Cytoplasm</keyword>
<comment type="subcellular location">
    <subcellularLocation>
        <location evidence="5">Cytoplasm</location>
    </subcellularLocation>
</comment>
<keyword evidence="4 5" id="KW-0173">Coenzyme A biosynthesis</keyword>
<dbReference type="EMBL" id="AP013066">
    <property type="protein sequence ID" value="BAN36275.1"/>
    <property type="molecule type" value="Genomic_DNA"/>
</dbReference>
<keyword evidence="2 5" id="KW-0547">Nucleotide-binding</keyword>
<dbReference type="GO" id="GO:0005737">
    <property type="term" value="C:cytoplasm"/>
    <property type="evidence" value="ECO:0007669"/>
    <property type="project" value="UniProtKB-SubCell"/>
</dbReference>
<dbReference type="SUPFAM" id="SSF52540">
    <property type="entry name" value="P-loop containing nucleoside triphosphate hydrolases"/>
    <property type="match status" value="1"/>
</dbReference>
<evidence type="ECO:0000256" key="4">
    <source>
        <dbReference type="ARBA" id="ARBA00022993"/>
    </source>
</evidence>
<evidence type="ECO:0000313" key="8">
    <source>
        <dbReference type="Proteomes" id="UP000015559"/>
    </source>
</evidence>
<gene>
    <name evidence="5" type="primary">coaE</name>
    <name evidence="7" type="ORF">SCD_n02468</name>
</gene>
<comment type="catalytic activity">
    <reaction evidence="5">
        <text>3'-dephospho-CoA + ATP = ADP + CoA + H(+)</text>
        <dbReference type="Rhea" id="RHEA:18245"/>
        <dbReference type="ChEBI" id="CHEBI:15378"/>
        <dbReference type="ChEBI" id="CHEBI:30616"/>
        <dbReference type="ChEBI" id="CHEBI:57287"/>
        <dbReference type="ChEBI" id="CHEBI:57328"/>
        <dbReference type="ChEBI" id="CHEBI:456216"/>
        <dbReference type="EC" id="2.7.1.24"/>
    </reaction>
</comment>
<dbReference type="PANTHER" id="PTHR10695:SF46">
    <property type="entry name" value="BIFUNCTIONAL COENZYME A SYNTHASE-RELATED"/>
    <property type="match status" value="1"/>
</dbReference>
<keyword evidence="5" id="KW-0808">Transferase</keyword>
<keyword evidence="8" id="KW-1185">Reference proteome</keyword>
<dbReference type="EC" id="2.7.1.24" evidence="5 6"/>
<protein>
    <recommendedName>
        <fullName evidence="5 6">Dephospho-CoA kinase</fullName>
        <ecNumber evidence="5 6">2.7.1.24</ecNumber>
    </recommendedName>
    <alternativeName>
        <fullName evidence="5">Dephosphocoenzyme A kinase</fullName>
    </alternativeName>
</protein>
<comment type="pathway">
    <text evidence="5">Cofactor biosynthesis; coenzyme A biosynthesis; CoA from (R)-pantothenate: step 5/5.</text>
</comment>
<comment type="similarity">
    <text evidence="1 5">Belongs to the CoaE family.</text>
</comment>
<evidence type="ECO:0000256" key="6">
    <source>
        <dbReference type="NCBIfam" id="TIGR00152"/>
    </source>
</evidence>
<evidence type="ECO:0000313" key="7">
    <source>
        <dbReference type="EMBL" id="BAN36275.1"/>
    </source>
</evidence>
<name>S6AAV5_SULDS</name>